<dbReference type="SUPFAM" id="SSF75304">
    <property type="entry name" value="Amidase signature (AS) enzymes"/>
    <property type="match status" value="1"/>
</dbReference>
<gene>
    <name evidence="4" type="ORF">PV06_01468</name>
</gene>
<dbReference type="AlphaFoldDB" id="A0A0D2EM02"/>
<dbReference type="VEuPathDB" id="FungiDB:PV06_01468"/>
<dbReference type="PROSITE" id="PS51257">
    <property type="entry name" value="PROKAR_LIPOPROTEIN"/>
    <property type="match status" value="1"/>
</dbReference>
<evidence type="ECO:0000256" key="1">
    <source>
        <dbReference type="SAM" id="SignalP"/>
    </source>
</evidence>
<dbReference type="RefSeq" id="XP_016269125.1">
    <property type="nucleotide sequence ID" value="XM_016402072.1"/>
</dbReference>
<name>A0A0D2EM02_9EURO</name>
<feature type="domain" description="Amidase" evidence="2">
    <location>
        <begin position="234"/>
        <end position="468"/>
    </location>
</feature>
<dbReference type="Pfam" id="PF01425">
    <property type="entry name" value="Amidase"/>
    <property type="match status" value="1"/>
</dbReference>
<proteinExistence type="predicted"/>
<dbReference type="Gene3D" id="3.90.1300.10">
    <property type="entry name" value="Amidase signature (AS) domain"/>
    <property type="match status" value="1"/>
</dbReference>
<dbReference type="InterPro" id="IPR058329">
    <property type="entry name" value="Arp1_N"/>
</dbReference>
<feature type="domain" description="Scytalone dehydratase-like protein Arp1 N-terminal" evidence="3">
    <location>
        <begin position="53"/>
        <end position="183"/>
    </location>
</feature>
<dbReference type="Pfam" id="PF26053">
    <property type="entry name" value="DUF8016"/>
    <property type="match status" value="1"/>
</dbReference>
<evidence type="ECO:0000259" key="3">
    <source>
        <dbReference type="Pfam" id="PF26053"/>
    </source>
</evidence>
<feature type="signal peptide" evidence="1">
    <location>
        <begin position="1"/>
        <end position="20"/>
    </location>
</feature>
<dbReference type="InterPro" id="IPR036928">
    <property type="entry name" value="AS_sf"/>
</dbReference>
<dbReference type="STRING" id="215243.A0A0D2EM02"/>
<sequence>MPVAKKLLPLLASCIALGSCAPAKRTPYAPIQTLSSGDLLFTMGNLSYIANVQNPKTVVSGSFTPGTTSSNFPITVINTNASVVTNEVLQSIVASYLDADDVFTEDFLESVFISSTAADPILDPTSISYLQSYAVSQIFVSEGFQHVETANCTVTTLALADTPPPGPYVATMSLESLAFEMVYLLYADSYRDFLFGAYEANDGNGSFTALPTFLPAFWDPMIPVPSRIYSWTDDRPLAGERVAIKDLFDIKGLQTSGGSQAWAHITPIADGTAPSIQRIIDLGGVIVGKYKLAQFASGANPWDWQDEHYPFNPRGDGWLTCSASSSGGGCSIAAYDWLDYAIGSDTGSSMRRPAAVAGVYGQRPSQGLMNLERVMPLGGATDTTGVFSRSPYKWVKFSKAWYTPSYFQSPALTGLSPLSLPDTNAFPKRILYPVEYLPLNNSAAEVVLQEFIANMSTLFGMTVEKFNFTATVQNASDPQVANLTYLSSGPIGIIDSYTQWEEVAKPLITTWAKLYDGRFPPIDPARRPGWRRYNESQTTAEAYQKALQEKNLAVEWYEQNLQFSTGESCSESVMLYDIGTGGLPSFREESLNESPAASYLAVTPPTAKITGANICPIYGCADYTIPIGQVPYFSNVTFHEEMVPVTINMVVKRGCDFVLLNMIEKMADAGILKTVKTGRTAF</sequence>
<dbReference type="InterPro" id="IPR023631">
    <property type="entry name" value="Amidase_dom"/>
</dbReference>
<evidence type="ECO:0000259" key="2">
    <source>
        <dbReference type="Pfam" id="PF01425"/>
    </source>
</evidence>
<keyword evidence="1" id="KW-0732">Signal</keyword>
<keyword evidence="5" id="KW-1185">Reference proteome</keyword>
<dbReference type="PANTHER" id="PTHR46310">
    <property type="entry name" value="AMIDASE 1"/>
    <property type="match status" value="1"/>
</dbReference>
<feature type="chain" id="PRO_5002241305" evidence="1">
    <location>
        <begin position="21"/>
        <end position="682"/>
    </location>
</feature>
<dbReference type="Proteomes" id="UP000053342">
    <property type="component" value="Unassembled WGS sequence"/>
</dbReference>
<reference evidence="4 5" key="1">
    <citation type="submission" date="2015-01" db="EMBL/GenBank/DDBJ databases">
        <title>The Genome Sequence of Exophiala oligosperma CBS72588.</title>
        <authorList>
            <consortium name="The Broad Institute Genomics Platform"/>
            <person name="Cuomo C."/>
            <person name="de Hoog S."/>
            <person name="Gorbushina A."/>
            <person name="Stielow B."/>
            <person name="Teixiera M."/>
            <person name="Abouelleil A."/>
            <person name="Chapman S.B."/>
            <person name="Priest M."/>
            <person name="Young S.K."/>
            <person name="Wortman J."/>
            <person name="Nusbaum C."/>
            <person name="Birren B."/>
        </authorList>
    </citation>
    <scope>NUCLEOTIDE SEQUENCE [LARGE SCALE GENOMIC DNA]</scope>
    <source>
        <strain evidence="4 5">CBS 72588</strain>
    </source>
</reference>
<accession>A0A0D2EM02</accession>
<dbReference type="EMBL" id="KN847332">
    <property type="protein sequence ID" value="KIW48909.1"/>
    <property type="molecule type" value="Genomic_DNA"/>
</dbReference>
<evidence type="ECO:0000313" key="5">
    <source>
        <dbReference type="Proteomes" id="UP000053342"/>
    </source>
</evidence>
<dbReference type="PANTHER" id="PTHR46310:SF7">
    <property type="entry name" value="AMIDASE 1"/>
    <property type="match status" value="1"/>
</dbReference>
<dbReference type="HOGENOM" id="CLU_020129_1_0_1"/>
<dbReference type="GeneID" id="27353542"/>
<evidence type="ECO:0000313" key="4">
    <source>
        <dbReference type="EMBL" id="KIW48909.1"/>
    </source>
</evidence>
<protein>
    <submittedName>
        <fullName evidence="4">Uncharacterized protein</fullName>
    </submittedName>
</protein>
<dbReference type="OrthoDB" id="5423360at2759"/>
<organism evidence="4 5">
    <name type="scientific">Exophiala oligosperma</name>
    <dbReference type="NCBI Taxonomy" id="215243"/>
    <lineage>
        <taxon>Eukaryota</taxon>
        <taxon>Fungi</taxon>
        <taxon>Dikarya</taxon>
        <taxon>Ascomycota</taxon>
        <taxon>Pezizomycotina</taxon>
        <taxon>Eurotiomycetes</taxon>
        <taxon>Chaetothyriomycetidae</taxon>
        <taxon>Chaetothyriales</taxon>
        <taxon>Herpotrichiellaceae</taxon>
        <taxon>Exophiala</taxon>
    </lineage>
</organism>